<dbReference type="InterPro" id="IPR038071">
    <property type="entry name" value="UROD/MetE-like_sf"/>
</dbReference>
<keyword evidence="2" id="KW-0479">Metal-binding</keyword>
<dbReference type="Gene3D" id="3.20.20.210">
    <property type="match status" value="1"/>
</dbReference>
<organism evidence="5 6">
    <name type="scientific">Candidatus Danuiimicrobium aquiferis</name>
    <dbReference type="NCBI Taxonomy" id="1801832"/>
    <lineage>
        <taxon>Bacteria</taxon>
        <taxon>Pseudomonadati</taxon>
        <taxon>Candidatus Omnitrophota</taxon>
        <taxon>Candidatus Danuiimicrobium</taxon>
    </lineage>
</organism>
<dbReference type="GO" id="GO:0003871">
    <property type="term" value="F:5-methyltetrahydropteroyltriglutamate-homocysteine S-methyltransferase activity"/>
    <property type="evidence" value="ECO:0007669"/>
    <property type="project" value="InterPro"/>
</dbReference>
<name>A0A1G1L1W3_9BACT</name>
<dbReference type="AlphaFoldDB" id="A0A1G1L1W3"/>
<dbReference type="PANTHER" id="PTHR30519">
    <property type="entry name" value="5-METHYLTETRAHYDROPTEROYLTRIGLUTAMATE--HOMOCYSTEINE METHYLTRANSFERASE"/>
    <property type="match status" value="1"/>
</dbReference>
<comment type="cofactor">
    <cofactor evidence="1">
        <name>Zn(2+)</name>
        <dbReference type="ChEBI" id="CHEBI:29105"/>
    </cofactor>
</comment>
<feature type="domain" description="Cobalamin-independent methionine synthase MetE C-terminal/archaeal" evidence="4">
    <location>
        <begin position="14"/>
        <end position="316"/>
    </location>
</feature>
<evidence type="ECO:0000256" key="2">
    <source>
        <dbReference type="ARBA" id="ARBA00022723"/>
    </source>
</evidence>
<dbReference type="Proteomes" id="UP000178187">
    <property type="component" value="Unassembled WGS sequence"/>
</dbReference>
<evidence type="ECO:0000256" key="3">
    <source>
        <dbReference type="ARBA" id="ARBA00022833"/>
    </source>
</evidence>
<proteinExistence type="predicted"/>
<comment type="caution">
    <text evidence="5">The sequence shown here is derived from an EMBL/GenBank/DDBJ whole genome shotgun (WGS) entry which is preliminary data.</text>
</comment>
<dbReference type="SUPFAM" id="SSF51726">
    <property type="entry name" value="UROD/MetE-like"/>
    <property type="match status" value="1"/>
</dbReference>
<sequence length="329" mass="36920">MTLAATIAGAYPKIGDLPEEQKLRKAFHDFDKGIVSDEELEQIMSEVTEVAIREQIEAGMDVVTDGLIRWEDALTYQARKISGFKIGGLTRFFDTNTFYRQPIVESRLEASKPMTIADYQFAAGKTEKPVRMVLTGPYTIAKLSKNEFYREFKQMVFDLAYIIHAEIKALEEAGCKFIQIDEPAILSNKEDLALFLKAWEIVTAGLTQAEKTLFLNFGNIGAVYPKILNVAVERIGFELTPGHPNWEVIKEKPVKDKKLMAGLVDARNTKMESETNLAEAVRELETQVGGDNLWISTSHSLEFLPRTCAKNKMYLIANVVKQLKGASVS</sequence>
<reference evidence="5 6" key="1">
    <citation type="journal article" date="2016" name="Nat. Commun.">
        <title>Thousands of microbial genomes shed light on interconnected biogeochemical processes in an aquifer system.</title>
        <authorList>
            <person name="Anantharaman K."/>
            <person name="Brown C.T."/>
            <person name="Hug L.A."/>
            <person name="Sharon I."/>
            <person name="Castelle C.J."/>
            <person name="Probst A.J."/>
            <person name="Thomas B.C."/>
            <person name="Singh A."/>
            <person name="Wilkins M.J."/>
            <person name="Karaoz U."/>
            <person name="Brodie E.L."/>
            <person name="Williams K.H."/>
            <person name="Hubbard S.S."/>
            <person name="Banfield J.F."/>
        </authorList>
    </citation>
    <scope>NUCLEOTIDE SEQUENCE [LARGE SCALE GENOMIC DNA]</scope>
</reference>
<dbReference type="EMBL" id="MHFR01000013">
    <property type="protein sequence ID" value="OGW99137.1"/>
    <property type="molecule type" value="Genomic_DNA"/>
</dbReference>
<evidence type="ECO:0000259" key="4">
    <source>
        <dbReference type="Pfam" id="PF01717"/>
    </source>
</evidence>
<protein>
    <recommendedName>
        <fullName evidence="4">Cobalamin-independent methionine synthase MetE C-terminal/archaeal domain-containing protein</fullName>
    </recommendedName>
</protein>
<accession>A0A1G1L1W3</accession>
<keyword evidence="3" id="KW-0862">Zinc</keyword>
<dbReference type="InterPro" id="IPR002629">
    <property type="entry name" value="Met_Synth_C/arc"/>
</dbReference>
<dbReference type="Pfam" id="PF01717">
    <property type="entry name" value="Meth_synt_2"/>
    <property type="match status" value="1"/>
</dbReference>
<evidence type="ECO:0000313" key="5">
    <source>
        <dbReference type="EMBL" id="OGW99137.1"/>
    </source>
</evidence>
<dbReference type="GO" id="GO:0008270">
    <property type="term" value="F:zinc ion binding"/>
    <property type="evidence" value="ECO:0007669"/>
    <property type="project" value="InterPro"/>
</dbReference>
<dbReference type="GO" id="GO:0009086">
    <property type="term" value="P:methionine biosynthetic process"/>
    <property type="evidence" value="ECO:0007669"/>
    <property type="project" value="InterPro"/>
</dbReference>
<evidence type="ECO:0000313" key="6">
    <source>
        <dbReference type="Proteomes" id="UP000178187"/>
    </source>
</evidence>
<gene>
    <name evidence="5" type="ORF">A3G33_09900</name>
</gene>
<evidence type="ECO:0000256" key="1">
    <source>
        <dbReference type="ARBA" id="ARBA00001947"/>
    </source>
</evidence>